<evidence type="ECO:0000256" key="1">
    <source>
        <dbReference type="SAM" id="MobiDB-lite"/>
    </source>
</evidence>
<evidence type="ECO:0000313" key="3">
    <source>
        <dbReference type="Proteomes" id="UP000620262"/>
    </source>
</evidence>
<reference evidence="2 3" key="1">
    <citation type="submission" date="2020-10" db="EMBL/GenBank/DDBJ databases">
        <title>Sequencing the genomes of 1000 actinobacteria strains.</title>
        <authorList>
            <person name="Klenk H.-P."/>
        </authorList>
    </citation>
    <scope>NUCLEOTIDE SEQUENCE [LARGE SCALE GENOMIC DNA]</scope>
    <source>
        <strain evidence="2 3">DSM 7307</strain>
    </source>
</reference>
<keyword evidence="3" id="KW-1185">Reference proteome</keyword>
<name>A0ABR9ITV0_RHIVS</name>
<dbReference type="Proteomes" id="UP000620262">
    <property type="component" value="Unassembled WGS sequence"/>
</dbReference>
<proteinExistence type="predicted"/>
<evidence type="ECO:0000313" key="2">
    <source>
        <dbReference type="EMBL" id="MBE1506530.1"/>
    </source>
</evidence>
<dbReference type="EMBL" id="JADBEC010000001">
    <property type="protein sequence ID" value="MBE1506530.1"/>
    <property type="molecule type" value="Genomic_DNA"/>
</dbReference>
<feature type="compositionally biased region" description="Low complexity" evidence="1">
    <location>
        <begin position="21"/>
        <end position="31"/>
    </location>
</feature>
<evidence type="ECO:0008006" key="4">
    <source>
        <dbReference type="Google" id="ProtNLM"/>
    </source>
</evidence>
<sequence>MAKGQVRSNKETRKPKKDRSASATPAAAPGTQVKMASSHTGSDKKK</sequence>
<organism evidence="2 3">
    <name type="scientific">Rhizobium viscosum</name>
    <name type="common">Arthrobacter viscosus</name>
    <dbReference type="NCBI Taxonomy" id="1673"/>
    <lineage>
        <taxon>Bacteria</taxon>
        <taxon>Pseudomonadati</taxon>
        <taxon>Pseudomonadota</taxon>
        <taxon>Alphaproteobacteria</taxon>
        <taxon>Hyphomicrobiales</taxon>
        <taxon>Rhizobiaceae</taxon>
        <taxon>Rhizobium/Agrobacterium group</taxon>
        <taxon>Rhizobium</taxon>
    </lineage>
</organism>
<feature type="region of interest" description="Disordered" evidence="1">
    <location>
        <begin position="1"/>
        <end position="46"/>
    </location>
</feature>
<dbReference type="RefSeq" id="WP_192730221.1">
    <property type="nucleotide sequence ID" value="NZ_BAAAVL010000013.1"/>
</dbReference>
<gene>
    <name evidence="2" type="ORF">H4W29_003711</name>
</gene>
<accession>A0ABR9ITV0</accession>
<comment type="caution">
    <text evidence="2">The sequence shown here is derived from an EMBL/GenBank/DDBJ whole genome shotgun (WGS) entry which is preliminary data.</text>
</comment>
<protein>
    <recommendedName>
        <fullName evidence="4">YuzL family protein</fullName>
    </recommendedName>
</protein>